<evidence type="ECO:0000256" key="1">
    <source>
        <dbReference type="SAM" id="MobiDB-lite"/>
    </source>
</evidence>
<keyword evidence="3" id="KW-1185">Reference proteome</keyword>
<evidence type="ECO:0000313" key="2">
    <source>
        <dbReference type="EMBL" id="WLS81075.1"/>
    </source>
</evidence>
<sequence length="486" mass="51817">MLPTSRLQPRQNDAANSAGTGNTSSETHSSALNTLAPAGKKTPENGSPPPGLPRALSVGGDKYHTGVLKGRYSSEQMAYLVSAVAPDVNKPVTHSPDGFTEYGFSHNGDNNCIARLHADEEKSVTSLTIKNGQGTEIVNARYDKNFSANGIPDSLNFNRPAVTIPPGAIYNGGKPPYHPDGEPYQVMPFMTSGSKESRMLTGLKHPDGNHFTVYDSNNHQPVTQLSVVASRNKSGPGENVLVSPEQARLPGGMRHLKSSSKGVKTSKSSPSGYKRASDGKPCDRHGQLLPGSSSSQAAASSSASGSSKITVESIIAKGADPADRSTEPTGFQSIQQLRNYVRNNPVPQLIYRAHDADAEEITQYGLERNFMSDKKTGDDYLADIIRHTAATGGSAGTVLSLAGDYSTANRFLHSNRSLVQIDTHLLPGRFKSAAQILLEDGNRLIDSGKVSVALVRKALENLLSEMEREIFCLDGDIPPQAVSVLV</sequence>
<feature type="region of interest" description="Disordered" evidence="1">
    <location>
        <begin position="1"/>
        <end position="59"/>
    </location>
</feature>
<reference evidence="2 3" key="1">
    <citation type="submission" date="2023-07" db="EMBL/GenBank/DDBJ databases">
        <title>Pathogenic bacteria of pear tree diseases.</title>
        <authorList>
            <person name="Zhang Z."/>
            <person name="He L."/>
            <person name="Huang R."/>
        </authorList>
    </citation>
    <scope>NUCLEOTIDE SEQUENCE [LARGE SCALE GENOMIC DNA]</scope>
    <source>
        <strain evidence="2 3">DE2</strain>
        <plasmid evidence="2 3">unnamed1</plasmid>
    </source>
</reference>
<evidence type="ECO:0000313" key="3">
    <source>
        <dbReference type="Proteomes" id="UP001228139"/>
    </source>
</evidence>
<gene>
    <name evidence="2" type="ORF">Q3V30_21615</name>
</gene>
<feature type="compositionally biased region" description="Low complexity" evidence="1">
    <location>
        <begin position="291"/>
        <end position="304"/>
    </location>
</feature>
<feature type="compositionally biased region" description="Low complexity" evidence="1">
    <location>
        <begin position="259"/>
        <end position="271"/>
    </location>
</feature>
<geneLocation type="plasmid" evidence="2 3">
    <name>unnamed1</name>
</geneLocation>
<protein>
    <submittedName>
        <fullName evidence="2">Uncharacterized protein</fullName>
    </submittedName>
</protein>
<dbReference type="AlphaFoldDB" id="A0AA50DRV6"/>
<organism evidence="2 3">
    <name type="scientific">Erwinia pyri</name>
    <dbReference type="NCBI Taxonomy" id="3062598"/>
    <lineage>
        <taxon>Bacteria</taxon>
        <taxon>Pseudomonadati</taxon>
        <taxon>Pseudomonadota</taxon>
        <taxon>Gammaproteobacteria</taxon>
        <taxon>Enterobacterales</taxon>
        <taxon>Erwiniaceae</taxon>
        <taxon>Erwinia</taxon>
    </lineage>
</organism>
<feature type="compositionally biased region" description="Polar residues" evidence="1">
    <location>
        <begin position="1"/>
        <end position="33"/>
    </location>
</feature>
<dbReference type="RefSeq" id="WP_306213321.1">
    <property type="nucleotide sequence ID" value="NZ_CP132354.1"/>
</dbReference>
<keyword evidence="2" id="KW-0614">Plasmid</keyword>
<dbReference type="EMBL" id="CP132354">
    <property type="protein sequence ID" value="WLS81075.1"/>
    <property type="molecule type" value="Genomic_DNA"/>
</dbReference>
<proteinExistence type="predicted"/>
<feature type="region of interest" description="Disordered" evidence="1">
    <location>
        <begin position="231"/>
        <end position="304"/>
    </location>
</feature>
<feature type="compositionally biased region" description="Basic and acidic residues" evidence="1">
    <location>
        <begin position="275"/>
        <end position="286"/>
    </location>
</feature>
<accession>A0AA50DRV6</accession>
<name>A0AA50DRV6_9GAMM</name>
<dbReference type="Proteomes" id="UP001228139">
    <property type="component" value="Plasmid unnamed1"/>
</dbReference>
<dbReference type="KEGG" id="epi:Q3V30_21615"/>